<evidence type="ECO:0000313" key="1">
    <source>
        <dbReference type="EMBL" id="KAI4325310.1"/>
    </source>
</evidence>
<dbReference type="EMBL" id="CM042888">
    <property type="protein sequence ID" value="KAI4325310.1"/>
    <property type="molecule type" value="Genomic_DNA"/>
</dbReference>
<gene>
    <name evidence="1" type="ORF">MLD38_030722</name>
</gene>
<accession>A0ACB9MSM6</accession>
<sequence>MSEFPFTCSDTSVNSSPSSACSSSSDLTLPRRKNVDKPERKEDGPTGPKRARGGGSTRHPVYRGVRIRSWGKWVSEIREPRKKSRIWLGTFPTPEMAARAHDVAAVAIKGKSAVLNFPQHAGSLPRPESSDPRDIQAAAARAAAMTGLDREASAGASEQSASNSDAVEGSEELCEITELPNIEGDDFGMVDSAEYWAVEPGAAWLQHYEAGEGGGELSLGEMGFCEDLFEAGNYITKLEALVQD</sequence>
<proteinExistence type="predicted"/>
<organism evidence="1 2">
    <name type="scientific">Melastoma candidum</name>
    <dbReference type="NCBI Taxonomy" id="119954"/>
    <lineage>
        <taxon>Eukaryota</taxon>
        <taxon>Viridiplantae</taxon>
        <taxon>Streptophyta</taxon>
        <taxon>Embryophyta</taxon>
        <taxon>Tracheophyta</taxon>
        <taxon>Spermatophyta</taxon>
        <taxon>Magnoliopsida</taxon>
        <taxon>eudicotyledons</taxon>
        <taxon>Gunneridae</taxon>
        <taxon>Pentapetalae</taxon>
        <taxon>rosids</taxon>
        <taxon>malvids</taxon>
        <taxon>Myrtales</taxon>
        <taxon>Melastomataceae</taxon>
        <taxon>Melastomatoideae</taxon>
        <taxon>Melastomateae</taxon>
        <taxon>Melastoma</taxon>
    </lineage>
</organism>
<protein>
    <submittedName>
        <fullName evidence="1">Uncharacterized protein</fullName>
    </submittedName>
</protein>
<comment type="caution">
    <text evidence="1">The sequence shown here is derived from an EMBL/GenBank/DDBJ whole genome shotgun (WGS) entry which is preliminary data.</text>
</comment>
<keyword evidence="2" id="KW-1185">Reference proteome</keyword>
<name>A0ACB9MSM6_9MYRT</name>
<dbReference type="Proteomes" id="UP001057402">
    <property type="component" value="Chromosome 9"/>
</dbReference>
<reference evidence="2" key="1">
    <citation type="journal article" date="2023" name="Front. Plant Sci.">
        <title>Chromosomal-level genome assembly of Melastoma candidum provides insights into trichome evolution.</title>
        <authorList>
            <person name="Zhong Y."/>
            <person name="Wu W."/>
            <person name="Sun C."/>
            <person name="Zou P."/>
            <person name="Liu Y."/>
            <person name="Dai S."/>
            <person name="Zhou R."/>
        </authorList>
    </citation>
    <scope>NUCLEOTIDE SEQUENCE [LARGE SCALE GENOMIC DNA]</scope>
</reference>
<evidence type="ECO:0000313" key="2">
    <source>
        <dbReference type="Proteomes" id="UP001057402"/>
    </source>
</evidence>